<proteinExistence type="predicted"/>
<dbReference type="Proteomes" id="UP000253961">
    <property type="component" value="Unassembled WGS sequence"/>
</dbReference>
<dbReference type="Pfam" id="PF12244">
    <property type="entry name" value="DUF3606"/>
    <property type="match status" value="1"/>
</dbReference>
<organism evidence="1 2">
    <name type="scientific">Pedobacter chinensis</name>
    <dbReference type="NCBI Taxonomy" id="2282421"/>
    <lineage>
        <taxon>Bacteria</taxon>
        <taxon>Pseudomonadati</taxon>
        <taxon>Bacteroidota</taxon>
        <taxon>Sphingobacteriia</taxon>
        <taxon>Sphingobacteriales</taxon>
        <taxon>Sphingobacteriaceae</taxon>
        <taxon>Pedobacter</taxon>
    </lineage>
</organism>
<evidence type="ECO:0000313" key="2">
    <source>
        <dbReference type="Proteomes" id="UP000253961"/>
    </source>
</evidence>
<evidence type="ECO:0000313" key="1">
    <source>
        <dbReference type="EMBL" id="RDC57897.1"/>
    </source>
</evidence>
<sequence length="73" mass="8380">MEYQNISTTARKELIDIADEQDRNYWAARLGVSSEKLKSAVKAIQSMEFSKLKAYLSIDKITSASTYQRFVNQ</sequence>
<dbReference type="RefSeq" id="WP_115401318.1">
    <property type="nucleotide sequence ID" value="NZ_QPKV01000002.1"/>
</dbReference>
<comment type="caution">
    <text evidence="1">The sequence shown here is derived from an EMBL/GenBank/DDBJ whole genome shotgun (WGS) entry which is preliminary data.</text>
</comment>
<dbReference type="AlphaFoldDB" id="A0A369Q3R0"/>
<protein>
    <submittedName>
        <fullName evidence="1">DUF3606 domain-containing protein</fullName>
    </submittedName>
</protein>
<keyword evidence="2" id="KW-1185">Reference proteome</keyword>
<accession>A0A369Q3R0</accession>
<dbReference type="OrthoDB" id="772724at2"/>
<gene>
    <name evidence="1" type="ORF">DU508_02795</name>
</gene>
<name>A0A369Q3R0_9SPHI</name>
<dbReference type="EMBL" id="QPKV01000002">
    <property type="protein sequence ID" value="RDC57897.1"/>
    <property type="molecule type" value="Genomic_DNA"/>
</dbReference>
<dbReference type="InterPro" id="IPR022037">
    <property type="entry name" value="DUF3606"/>
</dbReference>
<reference evidence="1 2" key="1">
    <citation type="submission" date="2018-07" db="EMBL/GenBank/DDBJ databases">
        <title>Pedobacter sp. nov., isolated from soil.</title>
        <authorList>
            <person name="Zhou L.Y."/>
            <person name="Du Z.J."/>
        </authorList>
    </citation>
    <scope>NUCLEOTIDE SEQUENCE [LARGE SCALE GENOMIC DNA]</scope>
    <source>
        <strain evidence="1 2">JDX94</strain>
    </source>
</reference>